<feature type="region of interest" description="Disordered" evidence="1">
    <location>
        <begin position="1"/>
        <end position="112"/>
    </location>
</feature>
<organism evidence="2 3">
    <name type="scientific">Panicum virgatum</name>
    <name type="common">Blackwell switchgrass</name>
    <dbReference type="NCBI Taxonomy" id="38727"/>
    <lineage>
        <taxon>Eukaryota</taxon>
        <taxon>Viridiplantae</taxon>
        <taxon>Streptophyta</taxon>
        <taxon>Embryophyta</taxon>
        <taxon>Tracheophyta</taxon>
        <taxon>Spermatophyta</taxon>
        <taxon>Magnoliopsida</taxon>
        <taxon>Liliopsida</taxon>
        <taxon>Poales</taxon>
        <taxon>Poaceae</taxon>
        <taxon>PACMAD clade</taxon>
        <taxon>Panicoideae</taxon>
        <taxon>Panicodae</taxon>
        <taxon>Paniceae</taxon>
        <taxon>Panicinae</taxon>
        <taxon>Panicum</taxon>
        <taxon>Panicum sect. Hiantes</taxon>
    </lineage>
</organism>
<dbReference type="EMBL" id="CM029051">
    <property type="protein sequence ID" value="KAG2563005.1"/>
    <property type="molecule type" value="Genomic_DNA"/>
</dbReference>
<gene>
    <name evidence="2" type="ORF">PVAP13_8KG307800</name>
</gene>
<comment type="caution">
    <text evidence="2">The sequence shown here is derived from an EMBL/GenBank/DDBJ whole genome shotgun (WGS) entry which is preliminary data.</text>
</comment>
<feature type="compositionally biased region" description="Low complexity" evidence="1">
    <location>
        <begin position="56"/>
        <end position="82"/>
    </location>
</feature>
<evidence type="ECO:0000313" key="2">
    <source>
        <dbReference type="EMBL" id="KAG2563005.1"/>
    </source>
</evidence>
<dbReference type="AlphaFoldDB" id="A0A8T0PPK6"/>
<evidence type="ECO:0000313" key="3">
    <source>
        <dbReference type="Proteomes" id="UP000823388"/>
    </source>
</evidence>
<feature type="compositionally biased region" description="Pro residues" evidence="1">
    <location>
        <begin position="1"/>
        <end position="10"/>
    </location>
</feature>
<feature type="region of interest" description="Disordered" evidence="1">
    <location>
        <begin position="154"/>
        <end position="174"/>
    </location>
</feature>
<name>A0A8T0PPK6_PANVG</name>
<reference evidence="2" key="1">
    <citation type="submission" date="2020-05" db="EMBL/GenBank/DDBJ databases">
        <title>WGS assembly of Panicum virgatum.</title>
        <authorList>
            <person name="Lovell J.T."/>
            <person name="Jenkins J."/>
            <person name="Shu S."/>
            <person name="Juenger T.E."/>
            <person name="Schmutz J."/>
        </authorList>
    </citation>
    <scope>NUCLEOTIDE SEQUENCE</scope>
    <source>
        <strain evidence="2">AP13</strain>
    </source>
</reference>
<dbReference type="Proteomes" id="UP000823388">
    <property type="component" value="Chromosome 8K"/>
</dbReference>
<feature type="compositionally biased region" description="Low complexity" evidence="1">
    <location>
        <begin position="154"/>
        <end position="171"/>
    </location>
</feature>
<accession>A0A8T0PPK6</accession>
<protein>
    <submittedName>
        <fullName evidence="2">Uncharacterized protein</fullName>
    </submittedName>
</protein>
<feature type="compositionally biased region" description="Basic residues" evidence="1">
    <location>
        <begin position="83"/>
        <end position="95"/>
    </location>
</feature>
<sequence length="194" mass="19442">MPPSLPPPPSLCHGGGGGAELLPSASSRRSHRGGGGTDLLLGMSSPAWRQRGTPRLKLASSPSGLSLSRPKSLSSLTGSSSPRRGHGRPPRRRGRGGPPWRHGPGGPPGGAAVADLLGSAFISTQLNLNSSPPRAAPPLWAPVSTPRTAAATTWTSAASSAMAPRPRCPSSLPTASTPALAAVRAGGAACAHYL</sequence>
<keyword evidence="3" id="KW-1185">Reference proteome</keyword>
<proteinExistence type="predicted"/>
<evidence type="ECO:0000256" key="1">
    <source>
        <dbReference type="SAM" id="MobiDB-lite"/>
    </source>
</evidence>